<dbReference type="SUPFAM" id="SSF53067">
    <property type="entry name" value="Actin-like ATPase domain"/>
    <property type="match status" value="2"/>
</dbReference>
<organism evidence="4 5">
    <name type="scientific">Kineothrix sedimenti</name>
    <dbReference type="NCBI Taxonomy" id="3123317"/>
    <lineage>
        <taxon>Bacteria</taxon>
        <taxon>Bacillati</taxon>
        <taxon>Bacillota</taxon>
        <taxon>Clostridia</taxon>
        <taxon>Lachnospirales</taxon>
        <taxon>Lachnospiraceae</taxon>
        <taxon>Kineothrix</taxon>
    </lineage>
</organism>
<keyword evidence="5" id="KW-1185">Reference proteome</keyword>
<dbReference type="Gene3D" id="3.30.420.150">
    <property type="entry name" value="Exopolyphosphatase. Domain 2"/>
    <property type="match status" value="1"/>
</dbReference>
<protein>
    <submittedName>
        <fullName evidence="4">HD domain-containing protein</fullName>
    </submittedName>
</protein>
<dbReference type="InterPro" id="IPR003607">
    <property type="entry name" value="HD/PDEase_dom"/>
</dbReference>
<dbReference type="SUPFAM" id="SSF109604">
    <property type="entry name" value="HD-domain/PDEase-like"/>
    <property type="match status" value="1"/>
</dbReference>
<dbReference type="InterPro" id="IPR050273">
    <property type="entry name" value="GppA/Ppx_hydrolase"/>
</dbReference>
<name>A0ABZ3ET21_9FIRM</name>
<dbReference type="InterPro" id="IPR048950">
    <property type="entry name" value="Ppx_GppA_C"/>
</dbReference>
<evidence type="ECO:0000313" key="5">
    <source>
        <dbReference type="Proteomes" id="UP001451571"/>
    </source>
</evidence>
<dbReference type="CDD" id="cd24006">
    <property type="entry name" value="ASKHA_NBD_PPX_GppA"/>
    <property type="match status" value="1"/>
</dbReference>
<feature type="domain" description="Ppx/GppA phosphatase N-terminal" evidence="2">
    <location>
        <begin position="22"/>
        <end position="304"/>
    </location>
</feature>
<dbReference type="Gene3D" id="1.10.3210.10">
    <property type="entry name" value="Hypothetical protein af1432"/>
    <property type="match status" value="1"/>
</dbReference>
<gene>
    <name evidence="4" type="ORF">V6984_14705</name>
</gene>
<dbReference type="CDD" id="cd00077">
    <property type="entry name" value="HDc"/>
    <property type="match status" value="1"/>
</dbReference>
<dbReference type="InterPro" id="IPR003695">
    <property type="entry name" value="Ppx_GppA_N"/>
</dbReference>
<evidence type="ECO:0000256" key="1">
    <source>
        <dbReference type="ARBA" id="ARBA00007125"/>
    </source>
</evidence>
<proteinExistence type="inferred from homology"/>
<evidence type="ECO:0000259" key="2">
    <source>
        <dbReference type="Pfam" id="PF02541"/>
    </source>
</evidence>
<sequence length="514" mass="58838">MKTFAAIDVGSFELSMKIFEISAKDGMREIDHIRHRIDLGSETYAAGKMANDKVDELCHYLNEYTKIMKSYRVSEYKAYGTSAIRESENTIIVLDQIRQRTGIDIEVLSNSEQRFLDYKSIAFMGEDFNKFIEKGTVIADIGGGSIQISLFDKDALVATQNLRLGVLRLRDYMNQLGAGSGQYEALIEEMVNAQLSVFKKLYLKEREINNIIIVDDYISALVQKSIFLEKVNGYVDAKNFEYLLEVFREKTVQDLTKLFDMPEENITLLYISCILLKRMIEVMNAELLWAPGVTLCDGIAYEYAQSNKIVLPEHDFEQDIIACARNISKRYMGSRKRGETLEKIALTIFDSMKRVHGLEKRDRLLLRIATLLHDCGKYISMVNLGECSYSIIMATEIIGLSHAEREIVANVVKYNHSEFVYYTEMGRESELSRETYLKMAKLTAILRIANGLDRSHKQKFKDVKTALKDNVLTITVDTNDDITLEKGMFSSGAEFFEEVYSVRPIIKQRRSLKA</sequence>
<dbReference type="RefSeq" id="WP_342756368.1">
    <property type="nucleotide sequence ID" value="NZ_CP146256.1"/>
</dbReference>
<feature type="domain" description="Ppx/GppA phosphatase C-terminal" evidence="3">
    <location>
        <begin position="324"/>
        <end position="478"/>
    </location>
</feature>
<evidence type="ECO:0000259" key="3">
    <source>
        <dbReference type="Pfam" id="PF21447"/>
    </source>
</evidence>
<dbReference type="Proteomes" id="UP001451571">
    <property type="component" value="Chromosome"/>
</dbReference>
<dbReference type="InterPro" id="IPR043129">
    <property type="entry name" value="ATPase_NBD"/>
</dbReference>
<evidence type="ECO:0000313" key="4">
    <source>
        <dbReference type="EMBL" id="XAH72754.1"/>
    </source>
</evidence>
<dbReference type="Gene3D" id="3.30.420.40">
    <property type="match status" value="1"/>
</dbReference>
<dbReference type="Pfam" id="PF02541">
    <property type="entry name" value="Ppx-GppA"/>
    <property type="match status" value="1"/>
</dbReference>
<dbReference type="PANTHER" id="PTHR30005">
    <property type="entry name" value="EXOPOLYPHOSPHATASE"/>
    <property type="match status" value="1"/>
</dbReference>
<accession>A0ABZ3ET21</accession>
<dbReference type="PANTHER" id="PTHR30005:SF0">
    <property type="entry name" value="RETROGRADE REGULATION PROTEIN 2"/>
    <property type="match status" value="1"/>
</dbReference>
<reference evidence="4 5" key="1">
    <citation type="submission" date="2024-02" db="EMBL/GenBank/DDBJ databases">
        <title>Bacterial strain from lacustrine sediment.</title>
        <authorList>
            <person name="Petit C."/>
            <person name="Fadhlaoui K."/>
        </authorList>
    </citation>
    <scope>NUCLEOTIDE SEQUENCE [LARGE SCALE GENOMIC DNA]</scope>
    <source>
        <strain evidence="4 5">IPX-CK</strain>
    </source>
</reference>
<dbReference type="EMBL" id="CP146256">
    <property type="protein sequence ID" value="XAH72754.1"/>
    <property type="molecule type" value="Genomic_DNA"/>
</dbReference>
<comment type="similarity">
    <text evidence="1">Belongs to the GppA/Ppx family.</text>
</comment>
<dbReference type="Pfam" id="PF21447">
    <property type="entry name" value="Ppx-GppA_III"/>
    <property type="match status" value="1"/>
</dbReference>